<dbReference type="GO" id="GO:0003677">
    <property type="term" value="F:DNA binding"/>
    <property type="evidence" value="ECO:0007669"/>
    <property type="project" value="UniProtKB-KW"/>
</dbReference>
<protein>
    <submittedName>
        <fullName evidence="1">ComEA family DNA-binding protein</fullName>
    </submittedName>
</protein>
<organism evidence="1 2">
    <name type="scientific">Lacinutrix gracilariae</name>
    <dbReference type="NCBI Taxonomy" id="1747198"/>
    <lineage>
        <taxon>Bacteria</taxon>
        <taxon>Pseudomonadati</taxon>
        <taxon>Bacteroidota</taxon>
        <taxon>Flavobacteriia</taxon>
        <taxon>Flavobacteriales</taxon>
        <taxon>Flavobacteriaceae</taxon>
        <taxon>Lacinutrix</taxon>
    </lineage>
</organism>
<name>A0ABW5K123_9FLAO</name>
<dbReference type="InterPro" id="IPR010994">
    <property type="entry name" value="RuvA_2-like"/>
</dbReference>
<dbReference type="Pfam" id="PF12836">
    <property type="entry name" value="HHH_3"/>
    <property type="match status" value="2"/>
</dbReference>
<keyword evidence="1" id="KW-0238">DNA-binding</keyword>
<dbReference type="EMBL" id="JBHULM010000011">
    <property type="protein sequence ID" value="MFD2542128.1"/>
    <property type="molecule type" value="Genomic_DNA"/>
</dbReference>
<keyword evidence="2" id="KW-1185">Reference proteome</keyword>
<dbReference type="PANTHER" id="PTHR21180:SF32">
    <property type="entry name" value="ENDONUCLEASE_EXONUCLEASE_PHOSPHATASE FAMILY DOMAIN-CONTAINING PROTEIN 1"/>
    <property type="match status" value="1"/>
</dbReference>
<evidence type="ECO:0000313" key="2">
    <source>
        <dbReference type="Proteomes" id="UP001597467"/>
    </source>
</evidence>
<dbReference type="Proteomes" id="UP001597467">
    <property type="component" value="Unassembled WGS sequence"/>
</dbReference>
<accession>A0ABW5K123</accession>
<dbReference type="Gene3D" id="1.10.150.320">
    <property type="entry name" value="Photosystem II 12 kDa extrinsic protein"/>
    <property type="match status" value="2"/>
</dbReference>
<reference evidence="2" key="1">
    <citation type="journal article" date="2019" name="Int. J. Syst. Evol. Microbiol.">
        <title>The Global Catalogue of Microorganisms (GCM) 10K type strain sequencing project: providing services to taxonomists for standard genome sequencing and annotation.</title>
        <authorList>
            <consortium name="The Broad Institute Genomics Platform"/>
            <consortium name="The Broad Institute Genome Sequencing Center for Infectious Disease"/>
            <person name="Wu L."/>
            <person name="Ma J."/>
        </authorList>
    </citation>
    <scope>NUCLEOTIDE SEQUENCE [LARGE SCALE GENOMIC DNA]</scope>
    <source>
        <strain evidence="2">KCTC 42808</strain>
    </source>
</reference>
<proteinExistence type="predicted"/>
<gene>
    <name evidence="1" type="ORF">ACFSSB_07350</name>
</gene>
<dbReference type="InterPro" id="IPR051675">
    <property type="entry name" value="Endo/Exo/Phosphatase_dom_1"/>
</dbReference>
<sequence length="296" mass="34150">MNLKSHFQFTNKQRNGIFLLLAIIVTLQCVYAFVIPKVFTNTYKEDIVNQKLLEAFKKEADSLRKVEIEKRKPKIYPFNPNYITDYKGFTLGMTNQEIDRLLQFREQGKWINSTKQFQQVTKVSDSLLNKISPFFKFPEWVTSAKPKAKFKSKNYSNTPKTFQQKIDLNIASASQLQSVNGIGKALSARIVAYRNKQQGFIADVELQEVYGLKPEVITRLTNAFTVKTPKAITKVSLNKATREELVTVPYIDYEVAHQILEQRTLREGFNSVDELTKVKGFPVYKIDIIKLYLAIN</sequence>
<evidence type="ECO:0000313" key="1">
    <source>
        <dbReference type="EMBL" id="MFD2542128.1"/>
    </source>
</evidence>
<dbReference type="RefSeq" id="WP_379902614.1">
    <property type="nucleotide sequence ID" value="NZ_JBHULM010000011.1"/>
</dbReference>
<dbReference type="PANTHER" id="PTHR21180">
    <property type="entry name" value="ENDONUCLEASE/EXONUCLEASE/PHOSPHATASE FAMILY DOMAIN-CONTAINING PROTEIN 1"/>
    <property type="match status" value="1"/>
</dbReference>
<dbReference type="SUPFAM" id="SSF47781">
    <property type="entry name" value="RuvA domain 2-like"/>
    <property type="match status" value="2"/>
</dbReference>
<comment type="caution">
    <text evidence="1">The sequence shown here is derived from an EMBL/GenBank/DDBJ whole genome shotgun (WGS) entry which is preliminary data.</text>
</comment>